<feature type="region of interest" description="Disordered" evidence="5">
    <location>
        <begin position="133"/>
        <end position="155"/>
    </location>
</feature>
<feature type="compositionally biased region" description="Polar residues" evidence="5">
    <location>
        <begin position="36"/>
        <end position="46"/>
    </location>
</feature>
<sequence>MDYSHLKAQLEERKREIEQKLIDENHYGQKRGFASDQASGELSQYDNHPADSGSELYEREKDMALVEHIEEELGDINDSLNKMKQGTYGICEVTGEKIPQERLDAVPTAKTLKEYAADQHVPDDRSIEEEVLQEVDQEDDRGRNPYQQVASFNEIGMTYDDASTIEEDEGSGYTEEFEPFVSTDINGYTGQDNVNFERNLHYDKYKEAYDENHEEEE</sequence>
<keyword evidence="2" id="KW-0863">Zinc-finger</keyword>
<dbReference type="SUPFAM" id="SSF109635">
    <property type="entry name" value="DnaK suppressor protein DksA, alpha-hairpin domain"/>
    <property type="match status" value="1"/>
</dbReference>
<evidence type="ECO:0000313" key="7">
    <source>
        <dbReference type="EMBL" id="MFC7063081.1"/>
    </source>
</evidence>
<dbReference type="Gene3D" id="1.20.120.910">
    <property type="entry name" value="DksA, coiled-coil domain"/>
    <property type="match status" value="1"/>
</dbReference>
<dbReference type="PANTHER" id="PTHR33823:SF4">
    <property type="entry name" value="GENERAL STRESS PROTEIN 16O"/>
    <property type="match status" value="1"/>
</dbReference>
<dbReference type="InterPro" id="IPR037187">
    <property type="entry name" value="DnaK_N"/>
</dbReference>
<reference evidence="8" key="1">
    <citation type="journal article" date="2019" name="Int. J. Syst. Evol. Microbiol.">
        <title>The Global Catalogue of Microorganisms (GCM) 10K type strain sequencing project: providing services to taxonomists for standard genome sequencing and annotation.</title>
        <authorList>
            <consortium name="The Broad Institute Genomics Platform"/>
            <consortium name="The Broad Institute Genome Sequencing Center for Infectious Disease"/>
            <person name="Wu L."/>
            <person name="Ma J."/>
        </authorList>
    </citation>
    <scope>NUCLEOTIDE SEQUENCE [LARGE SCALE GENOMIC DNA]</scope>
    <source>
        <strain evidence="8">CGMCC 4.1621</strain>
    </source>
</reference>
<proteinExistence type="predicted"/>
<evidence type="ECO:0000256" key="4">
    <source>
        <dbReference type="PROSITE-ProRule" id="PRU00510"/>
    </source>
</evidence>
<keyword evidence="1" id="KW-0479">Metal-binding</keyword>
<gene>
    <name evidence="7" type="ORF">ACFQIC_14725</name>
</gene>
<feature type="zinc finger region" description="dksA C4-type" evidence="4">
    <location>
        <begin position="91"/>
        <end position="115"/>
    </location>
</feature>
<evidence type="ECO:0000313" key="8">
    <source>
        <dbReference type="Proteomes" id="UP001596410"/>
    </source>
</evidence>
<dbReference type="Pfam" id="PF01258">
    <property type="entry name" value="zf-dskA_traR"/>
    <property type="match status" value="1"/>
</dbReference>
<evidence type="ECO:0000256" key="5">
    <source>
        <dbReference type="SAM" id="MobiDB-lite"/>
    </source>
</evidence>
<evidence type="ECO:0000256" key="1">
    <source>
        <dbReference type="ARBA" id="ARBA00022723"/>
    </source>
</evidence>
<accession>A0ABW2ENM7</accession>
<evidence type="ECO:0000259" key="6">
    <source>
        <dbReference type="Pfam" id="PF01258"/>
    </source>
</evidence>
<dbReference type="RefSeq" id="WP_204712223.1">
    <property type="nucleotide sequence ID" value="NZ_JBHSZV010000038.1"/>
</dbReference>
<dbReference type="PROSITE" id="PS51128">
    <property type="entry name" value="ZF_DKSA_2"/>
    <property type="match status" value="1"/>
</dbReference>
<dbReference type="PANTHER" id="PTHR33823">
    <property type="entry name" value="RNA POLYMERASE-BINDING TRANSCRIPTION FACTOR DKSA-RELATED"/>
    <property type="match status" value="1"/>
</dbReference>
<comment type="caution">
    <text evidence="7">The sequence shown here is derived from an EMBL/GenBank/DDBJ whole genome shotgun (WGS) entry which is preliminary data.</text>
</comment>
<evidence type="ECO:0000256" key="3">
    <source>
        <dbReference type="ARBA" id="ARBA00022833"/>
    </source>
</evidence>
<dbReference type="Proteomes" id="UP001596410">
    <property type="component" value="Unassembled WGS sequence"/>
</dbReference>
<dbReference type="NCBIfam" id="TIGR02890">
    <property type="entry name" value="bacill_yteA"/>
    <property type="match status" value="1"/>
</dbReference>
<dbReference type="InterPro" id="IPR014240">
    <property type="entry name" value="YteA"/>
</dbReference>
<keyword evidence="3" id="KW-0862">Zinc</keyword>
<name>A0ABW2ENM7_9BACI</name>
<evidence type="ECO:0000256" key="2">
    <source>
        <dbReference type="ARBA" id="ARBA00022771"/>
    </source>
</evidence>
<dbReference type="EMBL" id="JBHSZV010000038">
    <property type="protein sequence ID" value="MFC7063081.1"/>
    <property type="molecule type" value="Genomic_DNA"/>
</dbReference>
<feature type="region of interest" description="Disordered" evidence="5">
    <location>
        <begin position="21"/>
        <end position="59"/>
    </location>
</feature>
<dbReference type="InterPro" id="IPR000962">
    <property type="entry name" value="Znf_DskA_TraR"/>
</dbReference>
<keyword evidence="8" id="KW-1185">Reference proteome</keyword>
<feature type="domain" description="Zinc finger DksA/TraR C4-type" evidence="6">
    <location>
        <begin position="86"/>
        <end position="110"/>
    </location>
</feature>
<organism evidence="7 8">
    <name type="scientific">Halobacillus seohaensis</name>
    <dbReference type="NCBI Taxonomy" id="447421"/>
    <lineage>
        <taxon>Bacteria</taxon>
        <taxon>Bacillati</taxon>
        <taxon>Bacillota</taxon>
        <taxon>Bacilli</taxon>
        <taxon>Bacillales</taxon>
        <taxon>Bacillaceae</taxon>
        <taxon>Halobacillus</taxon>
    </lineage>
</organism>
<protein>
    <submittedName>
        <fullName evidence="7">TraR/DksA C4-type zinc finger protein</fullName>
    </submittedName>
</protein>